<feature type="compositionally biased region" description="Polar residues" evidence="2">
    <location>
        <begin position="1048"/>
        <end position="1083"/>
    </location>
</feature>
<evidence type="ECO:0000313" key="4">
    <source>
        <dbReference type="Proteomes" id="UP000042958"/>
    </source>
</evidence>
<protein>
    <recommendedName>
        <fullName evidence="5">Protein efr3</fullName>
    </recommendedName>
</protein>
<feature type="compositionally biased region" description="Polar residues" evidence="2">
    <location>
        <begin position="1141"/>
        <end position="1158"/>
    </location>
</feature>
<dbReference type="SUPFAM" id="SSF48371">
    <property type="entry name" value="ARM repeat"/>
    <property type="match status" value="1"/>
</dbReference>
<organism evidence="3 4">
    <name type="scientific">Penicillium brasilianum</name>
    <dbReference type="NCBI Taxonomy" id="104259"/>
    <lineage>
        <taxon>Eukaryota</taxon>
        <taxon>Fungi</taxon>
        <taxon>Dikarya</taxon>
        <taxon>Ascomycota</taxon>
        <taxon>Pezizomycotina</taxon>
        <taxon>Eurotiomycetes</taxon>
        <taxon>Eurotiomycetidae</taxon>
        <taxon>Eurotiales</taxon>
        <taxon>Aspergillaceae</taxon>
        <taxon>Penicillium</taxon>
    </lineage>
</organism>
<dbReference type="Pfam" id="PF21072">
    <property type="entry name" value="EFR3"/>
    <property type="match status" value="1"/>
</dbReference>
<feature type="region of interest" description="Disordered" evidence="2">
    <location>
        <begin position="978"/>
        <end position="1095"/>
    </location>
</feature>
<dbReference type="GO" id="GO:0072659">
    <property type="term" value="P:protein localization to plasma membrane"/>
    <property type="evidence" value="ECO:0007669"/>
    <property type="project" value="InterPro"/>
</dbReference>
<comment type="similarity">
    <text evidence="1">Belongs to the EFR3 family.</text>
</comment>
<feature type="compositionally biased region" description="Polar residues" evidence="2">
    <location>
        <begin position="1014"/>
        <end position="1027"/>
    </location>
</feature>
<dbReference type="InterPro" id="IPR049150">
    <property type="entry name" value="EFR3_HEAT-like_rpt"/>
</dbReference>
<proteinExistence type="inferred from homology"/>
<evidence type="ECO:0008006" key="5">
    <source>
        <dbReference type="Google" id="ProtNLM"/>
    </source>
</evidence>
<keyword evidence="4" id="KW-1185">Reference proteome</keyword>
<gene>
    <name evidence="3" type="ORF">PMG11_06128</name>
</gene>
<dbReference type="STRING" id="104259.A0A0F7TNL8"/>
<evidence type="ECO:0000256" key="2">
    <source>
        <dbReference type="SAM" id="MobiDB-lite"/>
    </source>
</evidence>
<feature type="region of interest" description="Disordered" evidence="2">
    <location>
        <begin position="608"/>
        <end position="632"/>
    </location>
</feature>
<dbReference type="EMBL" id="CDHK01000005">
    <property type="protein sequence ID" value="CEJ57436.1"/>
    <property type="molecule type" value="Genomic_DNA"/>
</dbReference>
<dbReference type="PANTHER" id="PTHR47766">
    <property type="entry name" value="PROTEIN EFR3"/>
    <property type="match status" value="1"/>
</dbReference>
<name>A0A0F7TNL8_PENBI</name>
<sequence>MESVRQSCRPRHQVLTLKCFPKYQKGVPEVKPNPSELSYLLYYASTRRSKLTKVGAFLEKRVAKDVWRRRLGNVQVALYILTALIEKVPRELPIYARYVLSVIETVLRSNEISMVEDSITTFETFCRHQDIAIISADQALASKYREVIRTYASFADPSSQSYSSTKLSPPLAIRWRNAGLRAIKGVVSSESLAADGGTSLNIILPVILENLYSPNEDVLISLKAKLRETEDDGERDAVRINRRLSVRRLSVATVDTAEGDPTLAAQSTADADRQAEMDARLLALRCLEQIVVSGSNRGQIRIAATVILRFIADKEFPRTATRDPLSGISQQDGNWATSLIELIATWCPVQVRFVILMTAMDILHNTPPKADALESSFTVLSVVDWLLKSPVNMIGLSVMDILLGLIRYISDLLSPPDGDAEKNTDPTAQSAVFISPQRRALLSLLEQCIGNLATHNYYGDQVADMMRAILRRFKPTPNNEGAAQASLATVHETRAVSMAPQNSENEQINGEKGQGETFSDAAAKLTALRAVKAILVVANLRVPPSIKGSEARNQVGIHVWEGTQGLLRDSDQEVRYAYADAFLSWLQLETNKQDLKVRLDTPKYVKPASKRDSEALEKTSSRRSTSAPGNQREKAALAAQTNFLRHLHLDIYDAALDRPAVGSEVLVLHLLLASLVENLGVNAAQFGLPMVLKLQEDLFTSVDLGSFAARVNVGSLVHGYLLALAEKFNLESTHAGVEIRNEIERRQTKGQWFSKIKLPPTGLDGIAMDEKVLDDDSTQSITLTPFRKVDDLVNGIDEAYRQTISSPPQSPPTSLAHGFNFPVLNHAQEAQKLQPESGLPSPVKDQMLSSWSRESCLAAIEKESIRTASINGSRGGTMTRNSHFNGITNGSPVGSALDKSRPTSVPDISYTSEQSSGRGSPVRVTELRRVLSVNTESNLRRRSPLRGQVDASNISVISSGSESMVSGAYSASEIEPDAVSTLEEEGQQTPEGAGTQTPRANASSVALSGDKLSTDQGQGSTLSQTDSYEIPPVPPIPAGLSIPGGFPNDSQRSLVSDRPSTAPDNSRQTMKSASKSDSSQNLRNGKVLSRNKSRSSNNLACGFSDRFYNDESNDSDSPLDNAQRDQLTKLLNGFLSPEHSVLTNGERPSTAVPTSENSLAEGYSSRRQVSGGGLGRPPY</sequence>
<reference evidence="4" key="1">
    <citation type="journal article" date="2015" name="Genome Announc.">
        <title>Draft genome sequence of the fungus Penicillium brasilianum MG11.</title>
        <authorList>
            <person name="Horn F."/>
            <person name="Linde J."/>
            <person name="Mattern D.J."/>
            <person name="Walther G."/>
            <person name="Guthke R."/>
            <person name="Brakhage A.A."/>
            <person name="Valiante V."/>
        </authorList>
    </citation>
    <scope>NUCLEOTIDE SEQUENCE [LARGE SCALE GENOMIC DNA]</scope>
    <source>
        <strain evidence="4">MG11</strain>
    </source>
</reference>
<dbReference type="GO" id="GO:0005886">
    <property type="term" value="C:plasma membrane"/>
    <property type="evidence" value="ECO:0007669"/>
    <property type="project" value="TreeGrafter"/>
</dbReference>
<evidence type="ECO:0000313" key="3">
    <source>
        <dbReference type="EMBL" id="CEJ57436.1"/>
    </source>
</evidence>
<accession>A0A0F7TNL8</accession>
<dbReference type="Proteomes" id="UP000042958">
    <property type="component" value="Unassembled WGS sequence"/>
</dbReference>
<evidence type="ECO:0000256" key="1">
    <source>
        <dbReference type="ARBA" id="ARBA00010216"/>
    </source>
</evidence>
<dbReference type="PANTHER" id="PTHR47766:SF1">
    <property type="entry name" value="PROTEIN EFR3"/>
    <property type="match status" value="1"/>
</dbReference>
<feature type="compositionally biased region" description="Polar residues" evidence="2">
    <location>
        <begin position="870"/>
        <end position="892"/>
    </location>
</feature>
<feature type="region of interest" description="Disordered" evidence="2">
    <location>
        <begin position="870"/>
        <end position="923"/>
    </location>
</feature>
<dbReference type="InterPro" id="IPR039786">
    <property type="entry name" value="EFR3"/>
</dbReference>
<dbReference type="InterPro" id="IPR016024">
    <property type="entry name" value="ARM-type_fold"/>
</dbReference>
<feature type="compositionally biased region" description="Gly residues" evidence="2">
    <location>
        <begin position="1170"/>
        <end position="1179"/>
    </location>
</feature>
<feature type="compositionally biased region" description="Polar residues" evidence="2">
    <location>
        <begin position="909"/>
        <end position="918"/>
    </location>
</feature>
<feature type="region of interest" description="Disordered" evidence="2">
    <location>
        <begin position="1138"/>
        <end position="1179"/>
    </location>
</feature>
<dbReference type="OrthoDB" id="19232at2759"/>
<feature type="compositionally biased region" description="Polar residues" evidence="2">
    <location>
        <begin position="987"/>
        <end position="1006"/>
    </location>
</feature>
<feature type="compositionally biased region" description="Basic and acidic residues" evidence="2">
    <location>
        <begin position="608"/>
        <end position="620"/>
    </location>
</feature>
<dbReference type="AlphaFoldDB" id="A0A0F7TNL8"/>